<evidence type="ECO:0000256" key="5">
    <source>
        <dbReference type="ARBA" id="ARBA00023136"/>
    </source>
</evidence>
<evidence type="ECO:0000256" key="6">
    <source>
        <dbReference type="ARBA" id="ARBA00023237"/>
    </source>
</evidence>
<keyword evidence="2 7" id="KW-0813">Transport</keyword>
<dbReference type="InterPro" id="IPR023997">
    <property type="entry name" value="TonB-dep_OMP_SusC/RagA_CS"/>
</dbReference>
<dbReference type="Proteomes" id="UP000247345">
    <property type="component" value="Unassembled WGS sequence"/>
</dbReference>
<dbReference type="InterPro" id="IPR039426">
    <property type="entry name" value="TonB-dep_rcpt-like"/>
</dbReference>
<dbReference type="Pfam" id="PF07715">
    <property type="entry name" value="Plug"/>
    <property type="match status" value="1"/>
</dbReference>
<comment type="similarity">
    <text evidence="7">Belongs to the TonB-dependent receptor family.</text>
</comment>
<reference evidence="9 10" key="1">
    <citation type="submission" date="2016-12" db="EMBL/GenBank/DDBJ databases">
        <title>Trade-off between light-utilization and light-protection in marine flavobacteria.</title>
        <authorList>
            <person name="Kumagai Y."/>
            <person name="Yoshizawa S."/>
            <person name="Kogure K."/>
            <person name="Iwasaki W."/>
        </authorList>
    </citation>
    <scope>NUCLEOTIDE SEQUENCE [LARGE SCALE GENOMIC DNA]</scope>
    <source>
        <strain evidence="9 10">KCTC 12100</strain>
    </source>
</reference>
<dbReference type="PROSITE" id="PS52016">
    <property type="entry name" value="TONB_DEPENDENT_REC_3"/>
    <property type="match status" value="1"/>
</dbReference>
<dbReference type="AlphaFoldDB" id="A0A2P6C8J7"/>
<dbReference type="RefSeq" id="WP_170062927.1">
    <property type="nucleotide sequence ID" value="NZ_CP150661.1"/>
</dbReference>
<dbReference type="InterPro" id="IPR037066">
    <property type="entry name" value="Plug_dom_sf"/>
</dbReference>
<name>A0A2P6C8J7_9FLAO</name>
<dbReference type="Gene3D" id="2.40.170.20">
    <property type="entry name" value="TonB-dependent receptor, beta-barrel domain"/>
    <property type="match status" value="1"/>
</dbReference>
<keyword evidence="5 7" id="KW-0472">Membrane</keyword>
<dbReference type="GO" id="GO:0009279">
    <property type="term" value="C:cell outer membrane"/>
    <property type="evidence" value="ECO:0007669"/>
    <property type="project" value="UniProtKB-SubCell"/>
</dbReference>
<dbReference type="SUPFAM" id="SSF49464">
    <property type="entry name" value="Carboxypeptidase regulatory domain-like"/>
    <property type="match status" value="1"/>
</dbReference>
<dbReference type="Gene3D" id="2.170.130.10">
    <property type="entry name" value="TonB-dependent receptor, plug domain"/>
    <property type="match status" value="1"/>
</dbReference>
<dbReference type="Gene3D" id="2.60.40.1120">
    <property type="entry name" value="Carboxypeptidase-like, regulatory domain"/>
    <property type="match status" value="1"/>
</dbReference>
<protein>
    <recommendedName>
        <fullName evidence="8">TonB-dependent receptor plug domain-containing protein</fullName>
    </recommendedName>
</protein>
<keyword evidence="4 7" id="KW-0812">Transmembrane</keyword>
<dbReference type="InterPro" id="IPR008969">
    <property type="entry name" value="CarboxyPept-like_regulatory"/>
</dbReference>
<dbReference type="InterPro" id="IPR012910">
    <property type="entry name" value="Plug_dom"/>
</dbReference>
<comment type="subcellular location">
    <subcellularLocation>
        <location evidence="1 7">Cell outer membrane</location>
        <topology evidence="1 7">Multi-pass membrane protein</topology>
    </subcellularLocation>
</comment>
<accession>A0A2P6C8J7</accession>
<organism evidence="9 10">
    <name type="scientific">Polaribacter butkevichii</name>
    <dbReference type="NCBI Taxonomy" id="218490"/>
    <lineage>
        <taxon>Bacteria</taxon>
        <taxon>Pseudomonadati</taxon>
        <taxon>Bacteroidota</taxon>
        <taxon>Flavobacteriia</taxon>
        <taxon>Flavobacteriales</taxon>
        <taxon>Flavobacteriaceae</taxon>
    </lineage>
</organism>
<evidence type="ECO:0000256" key="7">
    <source>
        <dbReference type="PROSITE-ProRule" id="PRU01360"/>
    </source>
</evidence>
<dbReference type="Pfam" id="PF13715">
    <property type="entry name" value="CarbopepD_reg_2"/>
    <property type="match status" value="1"/>
</dbReference>
<gene>
    <name evidence="9" type="ORF">BTO14_14555</name>
</gene>
<proteinExistence type="inferred from homology"/>
<evidence type="ECO:0000313" key="9">
    <source>
        <dbReference type="EMBL" id="PQJ69240.1"/>
    </source>
</evidence>
<comment type="caution">
    <text evidence="9">The sequence shown here is derived from an EMBL/GenBank/DDBJ whole genome shotgun (WGS) entry which is preliminary data.</text>
</comment>
<dbReference type="NCBIfam" id="TIGR04056">
    <property type="entry name" value="OMP_RagA_SusC"/>
    <property type="match status" value="1"/>
</dbReference>
<keyword evidence="3 7" id="KW-1134">Transmembrane beta strand</keyword>
<keyword evidence="10" id="KW-1185">Reference proteome</keyword>
<evidence type="ECO:0000256" key="3">
    <source>
        <dbReference type="ARBA" id="ARBA00022452"/>
    </source>
</evidence>
<dbReference type="InterPro" id="IPR036942">
    <property type="entry name" value="Beta-barrel_TonB_sf"/>
</dbReference>
<evidence type="ECO:0000256" key="4">
    <source>
        <dbReference type="ARBA" id="ARBA00022692"/>
    </source>
</evidence>
<dbReference type="InterPro" id="IPR023996">
    <property type="entry name" value="TonB-dep_OMP_SusC/RagA"/>
</dbReference>
<evidence type="ECO:0000256" key="1">
    <source>
        <dbReference type="ARBA" id="ARBA00004571"/>
    </source>
</evidence>
<keyword evidence="6 7" id="KW-0998">Cell outer membrane</keyword>
<dbReference type="EMBL" id="MSCK01000002">
    <property type="protein sequence ID" value="PQJ69240.1"/>
    <property type="molecule type" value="Genomic_DNA"/>
</dbReference>
<evidence type="ECO:0000256" key="2">
    <source>
        <dbReference type="ARBA" id="ARBA00022448"/>
    </source>
</evidence>
<dbReference type="SUPFAM" id="SSF56935">
    <property type="entry name" value="Porins"/>
    <property type="match status" value="1"/>
</dbReference>
<sequence>MKIKLQHVLKKTLLVTGLFLTFSQSYGLKRSKYATGKDIDFFEEKWKESNLKVFQKTIKGIVTDESNTPLLGVTVIIKGTNKGVTTDFDGKFRLNTRVGDVLLFSYLGYGDVELTVDSRTSYDIKMSPSAEELDGVEIFSTGYQKISKERVTGSFAKINTKVLERKINQSIIGKIAGEAPGVQFDPFIQEKNNIGLVIRGRSSINATTEPLVVVDGFAIPGGFGTINPNDVETITILKDAAATSIWGIRAANGVIVITTKKGKKNSKLSVNLSINSSVTLKQDIFQAPYADPSTQVDYQIELFNFEQYSQQRKLFDGTLNEFSLYQTNSVRETLLRLQRGDIDIATADSRINALRNNDGREEYSRLFLRQRLWNQYNLSISGGTEKYNFNSSLVYNQNKGEIVNDKSDQFILNVAGNYKFTDKLQARFSSNISQTKSKNGIGTGPVDYLINYPIFERIVDDNGNYLPMQGGVNIESSQLAQRQGYPYPWTFNLKQESDNVDNTSTSTDIRIQTGLNYEILDGLKIDLSYQYLWSSFFGRNLLNENRFTTRNLVNSFAQVDANGQVIETPVSLGSLLDMSTRSTTDNTFRGQLNYSKSFNDGLHNIDAIAGYEVRKQITEFNRDRKFGYNDQSLIFTQPNLNTLYPSPIFGGQRLINSNSRLTFNENRFLSYYINGAYNFDKRYTISGSMRLDDTNLFGASDDFRNIPLFSVGLKWNITKENFFNSTFFDNLNLRATYGSGGNVDRNTSPFLVARQGRDQGSFLNNYLTISNPPNPTLRLEKTKTFNLGVDFSMAKNRIYGSVEYYDRNSKDLLARRNISPTYGLSSSFLNVAELYNRGIDIDLGLRIMDTKDFKFDTRILYSQNKNKITSIDESNPGEIFLFTQYDANSYVVGDPIDNFYSFRYAGLSTTGNPSFFNENNDIVEVGGDIGAIEALKSEGSRSPTRTGSLTNTATYQNLSLRVLTVYSGGNRFRFEKNYDPRFFQTNVYSDYISRWQQPGDELLTDVPRLTSPNETQTPLYLYLNESDRNTDDASYIRLAQVNLSYQFPESLTKKLSMNSFTVSLQADNLKVWNFNKWDVDPVSRTIPIPPTFTLNITTTF</sequence>
<feature type="domain" description="TonB-dependent receptor plug" evidence="8">
    <location>
        <begin position="148"/>
        <end position="254"/>
    </location>
</feature>
<evidence type="ECO:0000313" key="10">
    <source>
        <dbReference type="Proteomes" id="UP000247345"/>
    </source>
</evidence>
<dbReference type="NCBIfam" id="TIGR04057">
    <property type="entry name" value="SusC_RagA_signa"/>
    <property type="match status" value="1"/>
</dbReference>
<evidence type="ECO:0000259" key="8">
    <source>
        <dbReference type="Pfam" id="PF07715"/>
    </source>
</evidence>